<evidence type="ECO:0000313" key="3">
    <source>
        <dbReference type="EMBL" id="MBR9970153.1"/>
    </source>
</evidence>
<dbReference type="InterPro" id="IPR051682">
    <property type="entry name" value="Mito_Persulfide_Diox"/>
</dbReference>
<dbReference type="PANTHER" id="PTHR43084">
    <property type="entry name" value="PERSULFIDE DIOXYGENASE ETHE1"/>
    <property type="match status" value="1"/>
</dbReference>
<organism evidence="3 4">
    <name type="scientific">Magnetospirillum sulfuroxidans</name>
    <dbReference type="NCBI Taxonomy" id="611300"/>
    <lineage>
        <taxon>Bacteria</taxon>
        <taxon>Pseudomonadati</taxon>
        <taxon>Pseudomonadota</taxon>
        <taxon>Alphaproteobacteria</taxon>
        <taxon>Rhodospirillales</taxon>
        <taxon>Rhodospirillaceae</taxon>
        <taxon>Magnetospirillum</taxon>
    </lineage>
</organism>
<dbReference type="SUPFAM" id="SSF56281">
    <property type="entry name" value="Metallo-hydrolase/oxidoreductase"/>
    <property type="match status" value="1"/>
</dbReference>
<comment type="caution">
    <text evidence="3">The sequence shown here is derived from an EMBL/GenBank/DDBJ whole genome shotgun (WGS) entry which is preliminary data.</text>
</comment>
<accession>A0ABS5I6W0</accession>
<dbReference type="SMART" id="SM00849">
    <property type="entry name" value="Lactamase_B"/>
    <property type="match status" value="1"/>
</dbReference>
<gene>
    <name evidence="3" type="ORF">KEC16_00315</name>
</gene>
<dbReference type="Gene3D" id="3.60.15.10">
    <property type="entry name" value="Ribonuclease Z/Hydroxyacylglutathione hydrolase-like"/>
    <property type="match status" value="1"/>
</dbReference>
<name>A0ABS5I6W0_9PROT</name>
<dbReference type="EMBL" id="JAGTUF010000001">
    <property type="protein sequence ID" value="MBR9970153.1"/>
    <property type="molecule type" value="Genomic_DNA"/>
</dbReference>
<keyword evidence="4" id="KW-1185">Reference proteome</keyword>
<feature type="domain" description="Metallo-beta-lactamase" evidence="2">
    <location>
        <begin position="18"/>
        <end position="208"/>
    </location>
</feature>
<dbReference type="CDD" id="cd07724">
    <property type="entry name" value="POD-like_MBL-fold"/>
    <property type="match status" value="1"/>
</dbReference>
<dbReference type="InterPro" id="IPR001279">
    <property type="entry name" value="Metallo-B-lactamas"/>
</dbReference>
<dbReference type="RefSeq" id="WP_211545667.1">
    <property type="nucleotide sequence ID" value="NZ_JAGTUF010000001.1"/>
</dbReference>
<dbReference type="InterPro" id="IPR036866">
    <property type="entry name" value="RibonucZ/Hydroxyglut_hydro"/>
</dbReference>
<sequence length="289" mass="31239">MSRPDTPDVTAFFDAATSSVSYVVTDPATGICAVIDPVLDYDSRSGHLSMASMDKIAAFIADNKLQPRWILDTHIHADHLSGLDSLRQRLGGMTGIGDQVIEVQGTFASYYNLGADIRCDGSQFDHLFADAEEFRVGGLAAQALHVPGHTPACTAYLIGDCLFVGDSLLMPDFGTARCDFPGGDAATLYHSIRRLLALPDQTRVFVGHDYGPGGRAIAWETTIADQRNGNIHVNETVSEEMFVELRTSRDMALELPALMLAAVQVNIRGGRLPTPDSNGVSYLKIPLTR</sequence>
<reference evidence="3 4" key="1">
    <citation type="submission" date="2021-04" db="EMBL/GenBank/DDBJ databases">
        <title>Magnetospirillum sulfuroxidans sp. nov., a facultative chemolithoautotrophic sulfur-oxidizing alphaproteobacterium isolated from freshwater sediment and proposals for Paramagetospirillum gen. nov., and Magnetospirillaceae fam. nov.</title>
        <authorList>
            <person name="Koziaeva V."/>
            <person name="Geelhoed J.S."/>
            <person name="Sorokin D.Y."/>
            <person name="Grouzdev D.S."/>
        </authorList>
    </citation>
    <scope>NUCLEOTIDE SEQUENCE [LARGE SCALE GENOMIC DNA]</scope>
    <source>
        <strain evidence="3 4">J10</strain>
    </source>
</reference>
<evidence type="ECO:0000313" key="4">
    <source>
        <dbReference type="Proteomes" id="UP000680714"/>
    </source>
</evidence>
<proteinExistence type="predicted"/>
<protein>
    <submittedName>
        <fullName evidence="3">MBL fold metallo-hydrolase</fullName>
    </submittedName>
</protein>
<evidence type="ECO:0000259" key="2">
    <source>
        <dbReference type="SMART" id="SM00849"/>
    </source>
</evidence>
<dbReference type="InterPro" id="IPR044528">
    <property type="entry name" value="POD-like_MBL-fold"/>
</dbReference>
<dbReference type="Pfam" id="PF00753">
    <property type="entry name" value="Lactamase_B"/>
    <property type="match status" value="1"/>
</dbReference>
<evidence type="ECO:0000256" key="1">
    <source>
        <dbReference type="ARBA" id="ARBA00022723"/>
    </source>
</evidence>
<dbReference type="Proteomes" id="UP000680714">
    <property type="component" value="Unassembled WGS sequence"/>
</dbReference>
<keyword evidence="1" id="KW-0479">Metal-binding</keyword>
<dbReference type="PANTHER" id="PTHR43084:SF1">
    <property type="entry name" value="PERSULFIDE DIOXYGENASE ETHE1, MITOCHONDRIAL"/>
    <property type="match status" value="1"/>
</dbReference>